<keyword evidence="3" id="KW-1185">Reference proteome</keyword>
<dbReference type="AlphaFoldDB" id="A0A1Q9ETI1"/>
<feature type="signal peptide" evidence="1">
    <location>
        <begin position="1"/>
        <end position="28"/>
    </location>
</feature>
<sequence length="162" mass="18422">MPLPTSPFAMLVRLQLLLSLDNMALLLAVTDPPMDLRHGAGSQRQQKRCKLGTSDLELHRCWTSAVETDGIYSGLPGERDATSVSCCGIMTSHNWLRQFLRSAEVAMFKLGRPLINCLTFPFYSRRFAPVEEYYGWSRTKFQWGPQDVQMFQPDFRVTSGEV</sequence>
<protein>
    <submittedName>
        <fullName evidence="2">Uncharacterized protein</fullName>
    </submittedName>
</protein>
<comment type="caution">
    <text evidence="2">The sequence shown here is derived from an EMBL/GenBank/DDBJ whole genome shotgun (WGS) entry which is preliminary data.</text>
</comment>
<reference evidence="2 3" key="1">
    <citation type="submission" date="2016-02" db="EMBL/GenBank/DDBJ databases">
        <title>Genome analysis of coral dinoflagellate symbionts highlights evolutionary adaptations to a symbiotic lifestyle.</title>
        <authorList>
            <person name="Aranda M."/>
            <person name="Li Y."/>
            <person name="Liew Y.J."/>
            <person name="Baumgarten S."/>
            <person name="Simakov O."/>
            <person name="Wilson M."/>
            <person name="Piel J."/>
            <person name="Ashoor H."/>
            <person name="Bougouffa S."/>
            <person name="Bajic V.B."/>
            <person name="Ryu T."/>
            <person name="Ravasi T."/>
            <person name="Bayer T."/>
            <person name="Micklem G."/>
            <person name="Kim H."/>
            <person name="Bhak J."/>
            <person name="Lajeunesse T.C."/>
            <person name="Voolstra C.R."/>
        </authorList>
    </citation>
    <scope>NUCLEOTIDE SEQUENCE [LARGE SCALE GENOMIC DNA]</scope>
    <source>
        <strain evidence="2 3">CCMP2467</strain>
    </source>
</reference>
<name>A0A1Q9ETI1_SYMMI</name>
<evidence type="ECO:0000313" key="3">
    <source>
        <dbReference type="Proteomes" id="UP000186817"/>
    </source>
</evidence>
<evidence type="ECO:0000256" key="1">
    <source>
        <dbReference type="SAM" id="SignalP"/>
    </source>
</evidence>
<accession>A0A1Q9ETI1</accession>
<proteinExistence type="predicted"/>
<feature type="chain" id="PRO_5013317104" evidence="1">
    <location>
        <begin position="29"/>
        <end position="162"/>
    </location>
</feature>
<keyword evidence="1" id="KW-0732">Signal</keyword>
<organism evidence="2 3">
    <name type="scientific">Symbiodinium microadriaticum</name>
    <name type="common">Dinoflagellate</name>
    <name type="synonym">Zooxanthella microadriatica</name>
    <dbReference type="NCBI Taxonomy" id="2951"/>
    <lineage>
        <taxon>Eukaryota</taxon>
        <taxon>Sar</taxon>
        <taxon>Alveolata</taxon>
        <taxon>Dinophyceae</taxon>
        <taxon>Suessiales</taxon>
        <taxon>Symbiodiniaceae</taxon>
        <taxon>Symbiodinium</taxon>
    </lineage>
</organism>
<evidence type="ECO:0000313" key="2">
    <source>
        <dbReference type="EMBL" id="OLQ10730.1"/>
    </source>
</evidence>
<dbReference type="EMBL" id="LSRX01000073">
    <property type="protein sequence ID" value="OLQ10730.1"/>
    <property type="molecule type" value="Genomic_DNA"/>
</dbReference>
<dbReference type="Proteomes" id="UP000186817">
    <property type="component" value="Unassembled WGS sequence"/>
</dbReference>
<gene>
    <name evidence="2" type="ORF">AK812_SmicGene5562</name>
</gene>